<reference evidence="3" key="1">
    <citation type="submission" date="2020-09" db="EMBL/GenBank/DDBJ databases">
        <authorList>
            <person name="Kikuchi T."/>
        </authorList>
    </citation>
    <scope>NUCLEOTIDE SEQUENCE</scope>
    <source>
        <strain evidence="3">SH1</strain>
    </source>
</reference>
<dbReference type="AlphaFoldDB" id="A0A811KR81"/>
<keyword evidence="4" id="KW-1185">Reference proteome</keyword>
<dbReference type="Pfam" id="PF03372">
    <property type="entry name" value="Exo_endo_phos"/>
    <property type="match status" value="1"/>
</dbReference>
<comment type="caution">
    <text evidence="3">The sequence shown here is derived from an EMBL/GenBank/DDBJ whole genome shotgun (WGS) entry which is preliminary data.</text>
</comment>
<feature type="domain" description="Endonuclease/exonuclease/phosphatase" evidence="2">
    <location>
        <begin position="50"/>
        <end position="327"/>
    </location>
</feature>
<dbReference type="OrthoDB" id="276515at2759"/>
<feature type="chain" id="PRO_5035595035" description="Endonuclease/exonuclease/phosphatase domain-containing protein" evidence="1">
    <location>
        <begin position="18"/>
        <end position="337"/>
    </location>
</feature>
<dbReference type="EMBL" id="CAJFCW020000004">
    <property type="protein sequence ID" value="CAG9109826.1"/>
    <property type="molecule type" value="Genomic_DNA"/>
</dbReference>
<dbReference type="Proteomes" id="UP000614601">
    <property type="component" value="Unassembled WGS sequence"/>
</dbReference>
<protein>
    <recommendedName>
        <fullName evidence="2">Endonuclease/exonuclease/phosphatase domain-containing protein</fullName>
    </recommendedName>
</protein>
<name>A0A811KR81_9BILA</name>
<dbReference type="Proteomes" id="UP000783686">
    <property type="component" value="Unassembled WGS sequence"/>
</dbReference>
<dbReference type="PANTHER" id="PTHR41349">
    <property type="match status" value="1"/>
</dbReference>
<dbReference type="PANTHER" id="PTHR41349:SF1">
    <property type="entry name" value="PROTEIN CBG08683"/>
    <property type="match status" value="1"/>
</dbReference>
<dbReference type="SUPFAM" id="SSF56219">
    <property type="entry name" value="DNase I-like"/>
    <property type="match status" value="1"/>
</dbReference>
<evidence type="ECO:0000256" key="1">
    <source>
        <dbReference type="SAM" id="SignalP"/>
    </source>
</evidence>
<dbReference type="InterPro" id="IPR036691">
    <property type="entry name" value="Endo/exonu/phosph_ase_sf"/>
</dbReference>
<accession>A0A811KR81</accession>
<feature type="signal peptide" evidence="1">
    <location>
        <begin position="1"/>
        <end position="17"/>
    </location>
</feature>
<evidence type="ECO:0000313" key="3">
    <source>
        <dbReference type="EMBL" id="CAD5218275.1"/>
    </source>
</evidence>
<gene>
    <name evidence="3" type="ORF">BOKJ2_LOCUS7485</name>
</gene>
<organism evidence="3 4">
    <name type="scientific">Bursaphelenchus okinawaensis</name>
    <dbReference type="NCBI Taxonomy" id="465554"/>
    <lineage>
        <taxon>Eukaryota</taxon>
        <taxon>Metazoa</taxon>
        <taxon>Ecdysozoa</taxon>
        <taxon>Nematoda</taxon>
        <taxon>Chromadorea</taxon>
        <taxon>Rhabditida</taxon>
        <taxon>Tylenchina</taxon>
        <taxon>Tylenchomorpha</taxon>
        <taxon>Aphelenchoidea</taxon>
        <taxon>Aphelenchoididae</taxon>
        <taxon>Bursaphelenchus</taxon>
    </lineage>
</organism>
<evidence type="ECO:0000313" key="4">
    <source>
        <dbReference type="Proteomes" id="UP000614601"/>
    </source>
</evidence>
<dbReference type="InterPro" id="IPR005135">
    <property type="entry name" value="Endo/exonuclease/phosphatase"/>
</dbReference>
<sequence length="337" mass="39137">MNYRNLLLLTLLTVVAAKTVKNGNTYKVKKEKSEPRLWLGQYLRIMTFNTWNMGVYINDGLEKIAKHIALNDPDVVGLQEVRSREQIESVTKFLNRDRRYKWSYIFDDGHDCGVITKYSFNETSLTTLYAGIGVQVNIDNKRKVFIWSLHMDYIDYGPYAMMYRQTKDISTVEYGECHAWWNRCNNAKELINSEPFKSALARSDTEPVFVVGDFNAPSHLDYTEEAKHIHNGWVYAWPGTSILQNTTGLIDSFRELYPDPVKYPGTSWSTVNQFIGGWNYTIPEPQDRIDYIMYKSGGLKTVRSERYAGDYKPYPNSVDDNDWPSDHFAYISDFKGF</sequence>
<dbReference type="Gene3D" id="3.60.10.10">
    <property type="entry name" value="Endonuclease/exonuclease/phosphatase"/>
    <property type="match status" value="1"/>
</dbReference>
<evidence type="ECO:0000259" key="2">
    <source>
        <dbReference type="Pfam" id="PF03372"/>
    </source>
</evidence>
<keyword evidence="1" id="KW-0732">Signal</keyword>
<proteinExistence type="predicted"/>
<dbReference type="GO" id="GO:0003824">
    <property type="term" value="F:catalytic activity"/>
    <property type="evidence" value="ECO:0007669"/>
    <property type="project" value="InterPro"/>
</dbReference>
<dbReference type="EMBL" id="CAJFDH010000004">
    <property type="protein sequence ID" value="CAD5218275.1"/>
    <property type="molecule type" value="Genomic_DNA"/>
</dbReference>